<dbReference type="PANTHER" id="PTHR33393:SF11">
    <property type="entry name" value="POLYGLUTAMINE SYNTHESIS ACCESSORY PROTEIN RV0574C-RELATED"/>
    <property type="match status" value="1"/>
</dbReference>
<gene>
    <name evidence="3" type="ORF">RAMLITH_07700</name>
</gene>
<protein>
    <submittedName>
        <fullName evidence="3">CapA family protein</fullName>
    </submittedName>
</protein>
<dbReference type="Proteomes" id="UP000521868">
    <property type="component" value="Unassembled WGS sequence"/>
</dbReference>
<name>A0A7X6DEI9_9BURK</name>
<dbReference type="InterPro" id="IPR029052">
    <property type="entry name" value="Metallo-depent_PP-like"/>
</dbReference>
<accession>A0A7X6DEI9</accession>
<dbReference type="EMBL" id="VTOX01000002">
    <property type="protein sequence ID" value="NKE65704.1"/>
    <property type="molecule type" value="Genomic_DNA"/>
</dbReference>
<organism evidence="3 4">
    <name type="scientific">Ramlibacter lithotrophicus</name>
    <dbReference type="NCBI Taxonomy" id="2606681"/>
    <lineage>
        <taxon>Bacteria</taxon>
        <taxon>Pseudomonadati</taxon>
        <taxon>Pseudomonadota</taxon>
        <taxon>Betaproteobacteria</taxon>
        <taxon>Burkholderiales</taxon>
        <taxon>Comamonadaceae</taxon>
        <taxon>Ramlibacter</taxon>
    </lineage>
</organism>
<evidence type="ECO:0000313" key="3">
    <source>
        <dbReference type="EMBL" id="NKE65704.1"/>
    </source>
</evidence>
<evidence type="ECO:0000259" key="2">
    <source>
        <dbReference type="SMART" id="SM00854"/>
    </source>
</evidence>
<comment type="caution">
    <text evidence="3">The sequence shown here is derived from an EMBL/GenBank/DDBJ whole genome shotgun (WGS) entry which is preliminary data.</text>
</comment>
<dbReference type="InterPro" id="IPR052169">
    <property type="entry name" value="CW_Biosynth-Accessory"/>
</dbReference>
<proteinExistence type="inferred from homology"/>
<dbReference type="SUPFAM" id="SSF56300">
    <property type="entry name" value="Metallo-dependent phosphatases"/>
    <property type="match status" value="1"/>
</dbReference>
<reference evidence="3 4" key="1">
    <citation type="journal article" date="2020" name="Nature">
        <title>Bacterial chemolithoautotrophy via manganese oxidation.</title>
        <authorList>
            <person name="Yu H."/>
            <person name="Leadbetter J.R."/>
        </authorList>
    </citation>
    <scope>NUCLEOTIDE SEQUENCE [LARGE SCALE GENOMIC DNA]</scope>
    <source>
        <strain evidence="3 4">RBP-1</strain>
    </source>
</reference>
<dbReference type="InterPro" id="IPR019079">
    <property type="entry name" value="Capsule_synth_CapA"/>
</dbReference>
<dbReference type="Gene3D" id="3.60.21.10">
    <property type="match status" value="1"/>
</dbReference>
<feature type="domain" description="Capsule synthesis protein CapA" evidence="2">
    <location>
        <begin position="9"/>
        <end position="291"/>
    </location>
</feature>
<dbReference type="PANTHER" id="PTHR33393">
    <property type="entry name" value="POLYGLUTAMINE SYNTHESIS ACCESSORY PROTEIN RV0574C-RELATED"/>
    <property type="match status" value="1"/>
</dbReference>
<keyword evidence="4" id="KW-1185">Reference proteome</keyword>
<evidence type="ECO:0000256" key="1">
    <source>
        <dbReference type="ARBA" id="ARBA00005662"/>
    </source>
</evidence>
<dbReference type="SMART" id="SM00854">
    <property type="entry name" value="PGA_cap"/>
    <property type="match status" value="1"/>
</dbReference>
<dbReference type="Pfam" id="PF09587">
    <property type="entry name" value="PGA_cap"/>
    <property type="match status" value="1"/>
</dbReference>
<comment type="similarity">
    <text evidence="1">Belongs to the CapA family.</text>
</comment>
<dbReference type="CDD" id="cd07381">
    <property type="entry name" value="MPP_CapA"/>
    <property type="match status" value="1"/>
</dbReference>
<dbReference type="AlphaFoldDB" id="A0A7X6DEI9"/>
<evidence type="ECO:0000313" key="4">
    <source>
        <dbReference type="Proteomes" id="UP000521868"/>
    </source>
</evidence>
<dbReference type="RefSeq" id="WP_168106801.1">
    <property type="nucleotide sequence ID" value="NZ_VTOX01000002.1"/>
</dbReference>
<sequence length="370" mass="39378">MRADAAGVRLFLCGDVMTGRGIDQLLPHPAPPRLFEAYVQSAADYVRLAEARCGPLGRGLDAGYPWGDALAVLEQMRPALRIVNLETAVTVSEEAQPGKGIHYRMHPANAGCLSRAGIDCCVLANNHVLDWGVVGLLETLRTLQAAHLRFAGAGRNAGEAAAPARLALPGGGRVLVFGVAAASSGVPPSWAATARRPGVNYLETVSPASAAWLAGAIAPQRQPGDLVVLSIHWGANWSPAVPPAHRDFARELIRSGVVDVVHGHSSHHVLPGEFMDGRLVLYGCGDFINDYEGIGGHEAFRPDLALMYFPRLDRDTGKVEQLLLVPMRQRRLRLERAGDADVAALADMLQAHPFGGRVGLRPDGVLELAG</sequence>